<evidence type="ECO:0000313" key="6">
    <source>
        <dbReference type="Proteomes" id="UP000633263"/>
    </source>
</evidence>
<dbReference type="CDD" id="cd00118">
    <property type="entry name" value="LysM"/>
    <property type="match status" value="1"/>
</dbReference>
<dbReference type="InterPro" id="IPR020011">
    <property type="entry name" value="FimV_C"/>
</dbReference>
<organism evidence="5 6">
    <name type="scientific">Halopseudomonas pertucinogena</name>
    <dbReference type="NCBI Taxonomy" id="86175"/>
    <lineage>
        <taxon>Bacteria</taxon>
        <taxon>Pseudomonadati</taxon>
        <taxon>Pseudomonadota</taxon>
        <taxon>Gammaproteobacteria</taxon>
        <taxon>Pseudomonadales</taxon>
        <taxon>Pseudomonadaceae</taxon>
        <taxon>Halopseudomonas</taxon>
    </lineage>
</organism>
<feature type="region of interest" description="Disordered" evidence="1">
    <location>
        <begin position="266"/>
        <end position="326"/>
    </location>
</feature>
<feature type="chain" id="PRO_5046029986" evidence="3">
    <location>
        <begin position="24"/>
        <end position="856"/>
    </location>
</feature>
<feature type="signal peptide" evidence="3">
    <location>
        <begin position="1"/>
        <end position="23"/>
    </location>
</feature>
<keyword evidence="2" id="KW-1133">Transmembrane helix</keyword>
<comment type="caution">
    <text evidence="5">The sequence shown here is derived from an EMBL/GenBank/DDBJ whole genome shotgun (WGS) entry which is preliminary data.</text>
</comment>
<dbReference type="InterPro" id="IPR038440">
    <property type="entry name" value="FimV_C_sf"/>
</dbReference>
<gene>
    <name evidence="5" type="primary">fimV</name>
    <name evidence="5" type="ORF">GCM10009083_08960</name>
</gene>
<dbReference type="EMBL" id="BMNN01000001">
    <property type="protein sequence ID" value="GGI94575.1"/>
    <property type="molecule type" value="Genomic_DNA"/>
</dbReference>
<accession>A0ABQ2CLV7</accession>
<dbReference type="InterPro" id="IPR057840">
    <property type="entry name" value="FimV_N"/>
</dbReference>
<feature type="compositionally biased region" description="Low complexity" evidence="1">
    <location>
        <begin position="153"/>
        <end position="184"/>
    </location>
</feature>
<keyword evidence="3" id="KW-0732">Signal</keyword>
<dbReference type="InterPro" id="IPR036779">
    <property type="entry name" value="LysM_dom_sf"/>
</dbReference>
<keyword evidence="2" id="KW-0472">Membrane</keyword>
<dbReference type="Pfam" id="PF25800">
    <property type="entry name" value="FimV_N"/>
    <property type="match status" value="1"/>
</dbReference>
<feature type="transmembrane region" description="Helical" evidence="2">
    <location>
        <begin position="501"/>
        <end position="521"/>
    </location>
</feature>
<dbReference type="NCBIfam" id="TIGR03505">
    <property type="entry name" value="FimV_core"/>
    <property type="match status" value="1"/>
</dbReference>
<sequence>MVRKLVLAVAAASALMSSGMAQALGVGDINLRSALNQPLDAEIELLQVRDLSSAEIRSVLASPDDFGRAGIDRSFFLTDLTFTPVVQPNGKAYIKVTSSRPVREPYLNFLMEVRWPSGRVLREFTLLLDPPLYDPTPVSMAAAVSPAAASSTGTVRAPADKTPASAASSAPARPGTAAAAASGDGTHRTTRDDTLWGIALQVRPEGSSVHQTMLAIQDLNPNAFIGNNINNLKAGQTLTLPTAEQAAVRSRSEAIAEVGAQTVAWQNRQPAAEPAQRQLDARERTVAADAPSQTSGEDSLRLVAGSAETPEDQASSSGGNGDLRDTLDQTREQLDSAEQAKAELADRLADVEGQLETLQRLLTLKDAQLAALQRELAGEDSPPDILPVPEEELTTDLTALEQLDALAPVEPPATPAGEAPVAGEPAAEEEQQEGGNPEKEEEGEQLALTPAVAPASETGPGPNGGKPAATPPAPEPAAAPAPSQAAAPEAMLQRLMQNQTLLLGTGAVALLVLLLILMSIARRNARREAELMDNSGPLLAGGAAASAAMAADEGDDFNVAVAQAEVPEQVDHVKVEEQPQTVALSDEQDFGEYQVDEDVQLTDSLVEDADTGLQAQPILDDERELEPELPDAETTEFDLADFGLEEEAASSLASSTGEEDIGFDLDFDLDDSAAASTSAQPVAADIDVLQTDEFEFESPVAEPAADDFDLNLDEELQADNLLAEFEALDSGSATTGQTDDVGDDSFSLTDEELAGFEAQLQSAMQGEAGEDISVTEQRIDSAATDQASSGDLMSEGLDEDFDFLSDTDECATKLDLARAYIDMGDEEGARDILAEVVEEGNDQQQQDAREMMEQLG</sequence>
<name>A0ABQ2CLV7_9GAMM</name>
<evidence type="ECO:0000256" key="2">
    <source>
        <dbReference type="SAM" id="Phobius"/>
    </source>
</evidence>
<protein>
    <submittedName>
        <fullName evidence="5">Motility protein FimV</fullName>
    </submittedName>
</protein>
<proteinExistence type="predicted"/>
<feature type="compositionally biased region" description="Pro residues" evidence="1">
    <location>
        <begin position="469"/>
        <end position="479"/>
    </location>
</feature>
<dbReference type="InterPro" id="IPR020012">
    <property type="entry name" value="LysM_FimV"/>
</dbReference>
<dbReference type="NCBIfam" id="TIGR03504">
    <property type="entry name" value="FimV_Cterm"/>
    <property type="match status" value="1"/>
</dbReference>
<evidence type="ECO:0000313" key="5">
    <source>
        <dbReference type="EMBL" id="GGI94575.1"/>
    </source>
</evidence>
<dbReference type="Gene3D" id="1.20.58.2200">
    <property type="match status" value="1"/>
</dbReference>
<reference evidence="6" key="1">
    <citation type="journal article" date="2019" name="Int. J. Syst. Evol. Microbiol.">
        <title>The Global Catalogue of Microorganisms (GCM) 10K type strain sequencing project: providing services to taxonomists for standard genome sequencing and annotation.</title>
        <authorList>
            <consortium name="The Broad Institute Genomics Platform"/>
            <consortium name="The Broad Institute Genome Sequencing Center for Infectious Disease"/>
            <person name="Wu L."/>
            <person name="Ma J."/>
        </authorList>
    </citation>
    <scope>NUCLEOTIDE SEQUENCE [LARGE SCALE GENOMIC DNA]</scope>
    <source>
        <strain evidence="6">JCM 11590</strain>
    </source>
</reference>
<keyword evidence="6" id="KW-1185">Reference proteome</keyword>
<keyword evidence="2" id="KW-0812">Transmembrane</keyword>
<dbReference type="Proteomes" id="UP000633263">
    <property type="component" value="Unassembled WGS sequence"/>
</dbReference>
<dbReference type="PROSITE" id="PS51782">
    <property type="entry name" value="LYSM"/>
    <property type="match status" value="1"/>
</dbReference>
<evidence type="ECO:0000256" key="1">
    <source>
        <dbReference type="SAM" id="MobiDB-lite"/>
    </source>
</evidence>
<feature type="region of interest" description="Disordered" evidence="1">
    <location>
        <begin position="409"/>
        <end position="485"/>
    </location>
</feature>
<feature type="region of interest" description="Disordered" evidence="1">
    <location>
        <begin position="153"/>
        <end position="190"/>
    </location>
</feature>
<dbReference type="RefSeq" id="WP_188635360.1">
    <property type="nucleotide sequence ID" value="NZ_BMNN01000001.1"/>
</dbReference>
<dbReference type="Gene3D" id="3.10.350.10">
    <property type="entry name" value="LysM domain"/>
    <property type="match status" value="1"/>
</dbReference>
<feature type="domain" description="LysM" evidence="4">
    <location>
        <begin position="185"/>
        <end position="240"/>
    </location>
</feature>
<dbReference type="InterPro" id="IPR018392">
    <property type="entry name" value="LysM"/>
</dbReference>
<evidence type="ECO:0000259" key="4">
    <source>
        <dbReference type="PROSITE" id="PS51782"/>
    </source>
</evidence>
<feature type="compositionally biased region" description="Low complexity" evidence="1">
    <location>
        <begin position="415"/>
        <end position="425"/>
    </location>
</feature>
<evidence type="ECO:0000256" key="3">
    <source>
        <dbReference type="SAM" id="SignalP"/>
    </source>
</evidence>